<proteinExistence type="predicted"/>
<name>A0A4S8KW55_DENBC</name>
<dbReference type="EMBL" id="ML179933">
    <property type="protein sequence ID" value="THU80177.1"/>
    <property type="molecule type" value="Genomic_DNA"/>
</dbReference>
<gene>
    <name evidence="1" type="ORF">K435DRAFT_505227</name>
</gene>
<dbReference type="Proteomes" id="UP000297245">
    <property type="component" value="Unassembled WGS sequence"/>
</dbReference>
<accession>A0A4S8KW55</accession>
<keyword evidence="2" id="KW-1185">Reference proteome</keyword>
<dbReference type="AlphaFoldDB" id="A0A4S8KW55"/>
<evidence type="ECO:0000313" key="2">
    <source>
        <dbReference type="Proteomes" id="UP000297245"/>
    </source>
</evidence>
<protein>
    <submittedName>
        <fullName evidence="1">Uncharacterized protein</fullName>
    </submittedName>
</protein>
<evidence type="ECO:0000313" key="1">
    <source>
        <dbReference type="EMBL" id="THU80177.1"/>
    </source>
</evidence>
<organism evidence="1 2">
    <name type="scientific">Dendrothele bispora (strain CBS 962.96)</name>
    <dbReference type="NCBI Taxonomy" id="1314807"/>
    <lineage>
        <taxon>Eukaryota</taxon>
        <taxon>Fungi</taxon>
        <taxon>Dikarya</taxon>
        <taxon>Basidiomycota</taxon>
        <taxon>Agaricomycotina</taxon>
        <taxon>Agaricomycetes</taxon>
        <taxon>Agaricomycetidae</taxon>
        <taxon>Agaricales</taxon>
        <taxon>Agaricales incertae sedis</taxon>
        <taxon>Dendrothele</taxon>
    </lineage>
</organism>
<reference evidence="1 2" key="1">
    <citation type="journal article" date="2019" name="Nat. Ecol. Evol.">
        <title>Megaphylogeny resolves global patterns of mushroom evolution.</title>
        <authorList>
            <person name="Varga T."/>
            <person name="Krizsan K."/>
            <person name="Foldi C."/>
            <person name="Dima B."/>
            <person name="Sanchez-Garcia M."/>
            <person name="Sanchez-Ramirez S."/>
            <person name="Szollosi G.J."/>
            <person name="Szarkandi J.G."/>
            <person name="Papp V."/>
            <person name="Albert L."/>
            <person name="Andreopoulos W."/>
            <person name="Angelini C."/>
            <person name="Antonin V."/>
            <person name="Barry K.W."/>
            <person name="Bougher N.L."/>
            <person name="Buchanan P."/>
            <person name="Buyck B."/>
            <person name="Bense V."/>
            <person name="Catcheside P."/>
            <person name="Chovatia M."/>
            <person name="Cooper J."/>
            <person name="Damon W."/>
            <person name="Desjardin D."/>
            <person name="Finy P."/>
            <person name="Geml J."/>
            <person name="Haridas S."/>
            <person name="Hughes K."/>
            <person name="Justo A."/>
            <person name="Karasinski D."/>
            <person name="Kautmanova I."/>
            <person name="Kiss B."/>
            <person name="Kocsube S."/>
            <person name="Kotiranta H."/>
            <person name="LaButti K.M."/>
            <person name="Lechner B.E."/>
            <person name="Liimatainen K."/>
            <person name="Lipzen A."/>
            <person name="Lukacs Z."/>
            <person name="Mihaltcheva S."/>
            <person name="Morgado L.N."/>
            <person name="Niskanen T."/>
            <person name="Noordeloos M.E."/>
            <person name="Ohm R.A."/>
            <person name="Ortiz-Santana B."/>
            <person name="Ovrebo C."/>
            <person name="Racz N."/>
            <person name="Riley R."/>
            <person name="Savchenko A."/>
            <person name="Shiryaev A."/>
            <person name="Soop K."/>
            <person name="Spirin V."/>
            <person name="Szebenyi C."/>
            <person name="Tomsovsky M."/>
            <person name="Tulloss R.E."/>
            <person name="Uehling J."/>
            <person name="Grigoriev I.V."/>
            <person name="Vagvolgyi C."/>
            <person name="Papp T."/>
            <person name="Martin F.M."/>
            <person name="Miettinen O."/>
            <person name="Hibbett D.S."/>
            <person name="Nagy L.G."/>
        </authorList>
    </citation>
    <scope>NUCLEOTIDE SEQUENCE [LARGE SCALE GENOMIC DNA]</scope>
    <source>
        <strain evidence="1 2">CBS 962.96</strain>
    </source>
</reference>
<sequence length="160" mass="18066">MRNLGNLDQVLEESFHALLTCGKEFVSAKLITEVIRRGKVATPHLSTAPPLHLNENSGQDNLVDFYLRIVAHALETDDSWKAAERTKIWRNSQEFFEHDKYSTIDSMLTLASPQGYNNQSATHSTSFGVIIKQITTRLPLTKRKFRSRTVDIEAGTPPVK</sequence>